<evidence type="ECO:0000313" key="1">
    <source>
        <dbReference type="EMBL" id="KAE9406946.1"/>
    </source>
</evidence>
<dbReference type="EMBL" id="ML769399">
    <property type="protein sequence ID" value="KAE9406946.1"/>
    <property type="molecule type" value="Genomic_DNA"/>
</dbReference>
<dbReference type="Proteomes" id="UP000799118">
    <property type="component" value="Unassembled WGS sequence"/>
</dbReference>
<keyword evidence="2" id="KW-1185">Reference proteome</keyword>
<gene>
    <name evidence="1" type="ORF">BT96DRAFT_915094</name>
</gene>
<evidence type="ECO:0000313" key="2">
    <source>
        <dbReference type="Proteomes" id="UP000799118"/>
    </source>
</evidence>
<accession>A0A6A4I8K9</accession>
<organism evidence="1 2">
    <name type="scientific">Gymnopus androsaceus JB14</name>
    <dbReference type="NCBI Taxonomy" id="1447944"/>
    <lineage>
        <taxon>Eukaryota</taxon>
        <taxon>Fungi</taxon>
        <taxon>Dikarya</taxon>
        <taxon>Basidiomycota</taxon>
        <taxon>Agaricomycotina</taxon>
        <taxon>Agaricomycetes</taxon>
        <taxon>Agaricomycetidae</taxon>
        <taxon>Agaricales</taxon>
        <taxon>Marasmiineae</taxon>
        <taxon>Omphalotaceae</taxon>
        <taxon>Gymnopus</taxon>
    </lineage>
</organism>
<sequence>MRRNIFLRALLLNGWQFYFFPFLQMKAVIICAACLHQDDKGNWINSSTICI</sequence>
<proteinExistence type="predicted"/>
<protein>
    <submittedName>
        <fullName evidence="1">Uncharacterized protein</fullName>
    </submittedName>
</protein>
<name>A0A6A4I8K9_9AGAR</name>
<dbReference type="AlphaFoldDB" id="A0A6A4I8K9"/>
<reference evidence="1" key="1">
    <citation type="journal article" date="2019" name="Environ. Microbiol.">
        <title>Fungal ecological strategies reflected in gene transcription - a case study of two litter decomposers.</title>
        <authorList>
            <person name="Barbi F."/>
            <person name="Kohler A."/>
            <person name="Barry K."/>
            <person name="Baskaran P."/>
            <person name="Daum C."/>
            <person name="Fauchery L."/>
            <person name="Ihrmark K."/>
            <person name="Kuo A."/>
            <person name="LaButti K."/>
            <person name="Lipzen A."/>
            <person name="Morin E."/>
            <person name="Grigoriev I.V."/>
            <person name="Henrissat B."/>
            <person name="Lindahl B."/>
            <person name="Martin F."/>
        </authorList>
    </citation>
    <scope>NUCLEOTIDE SEQUENCE</scope>
    <source>
        <strain evidence="1">JB14</strain>
    </source>
</reference>